<dbReference type="RefSeq" id="WP_112657213.1">
    <property type="nucleotide sequence ID" value="NZ_CP043451.1"/>
</dbReference>
<sequence length="705" mass="77923">MKTLKLSQLVLLLAVTFPITAYSQDNKALSTTSFSISDTLFSKPYIDKDEWRNKPVRHRYIHGGFKGSETRFSFYFPSKKQYQGHFFQYITPFPDNENLAQNASDDLNMIAFSASSGAYFIETNGGGGGIGNPMGGDPTIGAYRANAAAAQFSRMVAKQIYETTKRPYGYSFGGSGGAYRTVGGLENTQGVWDGVVPMVMGSPVAIPNVFTVRMYAMSVLHDKFSQIVDALEPGGSGDMYTGLNPEQKSVLQEVTKMGFPPQSWYAHQNMGIHGFIVLYQTIVMIDNKYFTEDFWKKPGYLGYNPPESLLKNRIRKPSQIKSAINTDEGIKQYLIAPLSEKDRGTADLAWKSIGGAVGSMPVAFELSDNLPDKYFLGGDLIIKSGKAAGKTLFITKIAANKVVLGPNDQKILLQIQPGDSVAVDNSNFLAIQTYHRHQDPGKDYRVWDQFRDANGKSLYPQRPMQLGPIFTQGASGVLPTGKFKGKMILLESLWDREAFPWQADWYRTKVKENLGDSLDQHFRLWYTDHAIHGERTDRGDSTHTVSYSGVLQQALRDLSAWVEKGMAPPASTNYEIKDGQVIVPATAAARKGIQPVVMLKANGGKKTVVKKGQNVVFTASIGLPPHTGRIESAEWDFEGTGAFPASQKKLIGPNSGYHIVVTNKYAFTKPGTYFCIVRVTSQRRGDANSVYAKVQNIDRVRVVVK</sequence>
<dbReference type="Proteomes" id="UP000250557">
    <property type="component" value="Chromosome"/>
</dbReference>
<organism evidence="2 4">
    <name type="scientific">Mucilaginibacter rubeus</name>
    <dbReference type="NCBI Taxonomy" id="2027860"/>
    <lineage>
        <taxon>Bacteria</taxon>
        <taxon>Pseudomonadati</taxon>
        <taxon>Bacteroidota</taxon>
        <taxon>Sphingobacteriia</taxon>
        <taxon>Sphingobacteriales</taxon>
        <taxon>Sphingobacteriaceae</taxon>
        <taxon>Mucilaginibacter</taxon>
    </lineage>
</organism>
<evidence type="ECO:0008006" key="6">
    <source>
        <dbReference type="Google" id="ProtNLM"/>
    </source>
</evidence>
<evidence type="ECO:0000313" key="2">
    <source>
        <dbReference type="EMBL" id="QEM03953.1"/>
    </source>
</evidence>
<proteinExistence type="predicted"/>
<evidence type="ECO:0000313" key="5">
    <source>
        <dbReference type="Proteomes" id="UP000663940"/>
    </source>
</evidence>
<evidence type="ECO:0000313" key="4">
    <source>
        <dbReference type="Proteomes" id="UP000250557"/>
    </source>
</evidence>
<dbReference type="AlphaFoldDB" id="A0AAE6JER2"/>
<accession>A0AAE6JER2</accession>
<keyword evidence="5" id="KW-1185">Reference proteome</keyword>
<dbReference type="Proteomes" id="UP000663940">
    <property type="component" value="Chromosome"/>
</dbReference>
<name>A0AAE6JER2_9SPHI</name>
<gene>
    <name evidence="2" type="ORF">DIU31_010665</name>
    <name evidence="3" type="ORF">J3L21_16955</name>
</gene>
<keyword evidence="1" id="KW-0732">Signal</keyword>
<evidence type="ECO:0000313" key="3">
    <source>
        <dbReference type="EMBL" id="QTE47270.1"/>
    </source>
</evidence>
<feature type="signal peptide" evidence="1">
    <location>
        <begin position="1"/>
        <end position="21"/>
    </location>
</feature>
<feature type="chain" id="PRO_5042222713" description="PKD domain-containing protein" evidence="1">
    <location>
        <begin position="22"/>
        <end position="705"/>
    </location>
</feature>
<reference evidence="2 4" key="1">
    <citation type="submission" date="2019-08" db="EMBL/GenBank/DDBJ databases">
        <title>Comparative genome analysis confer to the adaptation heavy metal polluted environment.</title>
        <authorList>
            <person name="Li Y."/>
        </authorList>
    </citation>
    <scope>NUCLEOTIDE SEQUENCE [LARGE SCALE GENOMIC DNA]</scope>
    <source>
        <strain evidence="2 4">P2</strain>
    </source>
</reference>
<evidence type="ECO:0000256" key="1">
    <source>
        <dbReference type="SAM" id="SignalP"/>
    </source>
</evidence>
<protein>
    <recommendedName>
        <fullName evidence="6">PKD domain-containing protein</fullName>
    </recommendedName>
</protein>
<dbReference type="EMBL" id="CP071880">
    <property type="protein sequence ID" value="QTE47270.1"/>
    <property type="molecule type" value="Genomic_DNA"/>
</dbReference>
<reference evidence="3 5" key="2">
    <citation type="submission" date="2021-03" db="EMBL/GenBank/DDBJ databases">
        <title>Mucilaginibacter strains isolated from gold and copper mining confer multi heavy-metal resistance.</title>
        <authorList>
            <person name="Li Y."/>
        </authorList>
    </citation>
    <scope>NUCLEOTIDE SEQUENCE [LARGE SCALE GENOMIC DNA]</scope>
    <source>
        <strain evidence="3 5">P2-4</strain>
    </source>
</reference>
<dbReference type="EMBL" id="CP043451">
    <property type="protein sequence ID" value="QEM03953.1"/>
    <property type="molecule type" value="Genomic_DNA"/>
</dbReference>